<keyword evidence="4" id="KW-1185">Reference proteome</keyword>
<dbReference type="EMBL" id="JBALHR010000016">
    <property type="protein sequence ID" value="MEH7830087.1"/>
    <property type="molecule type" value="Genomic_DNA"/>
</dbReference>
<dbReference type="SUPFAM" id="SSF55961">
    <property type="entry name" value="Bet v1-like"/>
    <property type="match status" value="1"/>
</dbReference>
<dbReference type="InterPro" id="IPR019587">
    <property type="entry name" value="Polyketide_cyclase/dehydratase"/>
</dbReference>
<dbReference type="PRINTS" id="PR00111">
    <property type="entry name" value="ABHYDROLASE"/>
</dbReference>
<protein>
    <submittedName>
        <fullName evidence="3">Alpha/beta fold hydrolase</fullName>
    </submittedName>
</protein>
<dbReference type="Gene3D" id="3.30.530.20">
    <property type="match status" value="1"/>
</dbReference>
<evidence type="ECO:0000313" key="3">
    <source>
        <dbReference type="EMBL" id="MEH7830087.1"/>
    </source>
</evidence>
<dbReference type="InterPro" id="IPR029058">
    <property type="entry name" value="AB_hydrolase_fold"/>
</dbReference>
<dbReference type="SUPFAM" id="SSF53474">
    <property type="entry name" value="alpha/beta-Hydrolases"/>
    <property type="match status" value="1"/>
</dbReference>
<dbReference type="Pfam" id="PF10604">
    <property type="entry name" value="Polyketide_cyc2"/>
    <property type="match status" value="1"/>
</dbReference>
<dbReference type="Pfam" id="PF00561">
    <property type="entry name" value="Abhydrolase_1"/>
    <property type="match status" value="1"/>
</dbReference>
<dbReference type="Gene3D" id="3.40.50.1820">
    <property type="entry name" value="alpha/beta hydrolase"/>
    <property type="match status" value="1"/>
</dbReference>
<dbReference type="InterPro" id="IPR023393">
    <property type="entry name" value="START-like_dom_sf"/>
</dbReference>
<keyword evidence="1 3" id="KW-0378">Hydrolase</keyword>
<sequence>MPRDSVQVLGHLARPPEDAWQILRDFCAPWHPWIATMTEERGPAGARIRAFTVAGDPALYREQQTYLSDSDRVLGYTHVQGIRDCESYDARITVSAAEGGGCHVHWTAQLRAPAARLQPICDGTRAVFEAGIAALATAALPGDVADPAPEPVEPKFETLILDDLPRLALTVATPTEGSGRDDDRLCLFLHGIGGGRSNWQDQLAAAGRRMRAAALDLRGYGDSSLGARQSSVDDYCADILRVAERLGARRLVLVGLSYGSWIATSFAMRHPQMLAGLVLSGGCTGMSEAGPEEREAFRVSREVPLNAGQVPADFAPAVVRVLAGPSASEQTRQRLLDSMAAIPAASYRDALICFTHPLERFDFARLTMPVLLMTGAHDRLAPPQEIRGIAGRIWDTAPRPDVRFEVIPDAGHVCNLEQPEIYNRHLTDLLERLA</sequence>
<dbReference type="PRINTS" id="PR00412">
    <property type="entry name" value="EPOXHYDRLASE"/>
</dbReference>
<name>A0ABU8BZF5_9RHOB</name>
<organism evidence="3 4">
    <name type="scientific">Gemmobacter denitrificans</name>
    <dbReference type="NCBI Taxonomy" id="3123040"/>
    <lineage>
        <taxon>Bacteria</taxon>
        <taxon>Pseudomonadati</taxon>
        <taxon>Pseudomonadota</taxon>
        <taxon>Alphaproteobacteria</taxon>
        <taxon>Rhodobacterales</taxon>
        <taxon>Paracoccaceae</taxon>
        <taxon>Gemmobacter</taxon>
    </lineage>
</organism>
<evidence type="ECO:0000313" key="4">
    <source>
        <dbReference type="Proteomes" id="UP001431963"/>
    </source>
</evidence>
<dbReference type="InterPro" id="IPR000639">
    <property type="entry name" value="Epox_hydrolase-like"/>
</dbReference>
<reference evidence="3" key="1">
    <citation type="submission" date="2024-02" db="EMBL/GenBank/DDBJ databases">
        <title>Genome sequences of strain Gemmobacter sp. JM10B15.</title>
        <authorList>
            <person name="Zhang M."/>
        </authorList>
    </citation>
    <scope>NUCLEOTIDE SEQUENCE</scope>
    <source>
        <strain evidence="3">JM10B15</strain>
    </source>
</reference>
<evidence type="ECO:0000259" key="2">
    <source>
        <dbReference type="Pfam" id="PF00561"/>
    </source>
</evidence>
<evidence type="ECO:0000256" key="1">
    <source>
        <dbReference type="ARBA" id="ARBA00022801"/>
    </source>
</evidence>
<dbReference type="PANTHER" id="PTHR43798">
    <property type="entry name" value="MONOACYLGLYCEROL LIPASE"/>
    <property type="match status" value="1"/>
</dbReference>
<gene>
    <name evidence="3" type="ORF">V6590_18195</name>
</gene>
<feature type="domain" description="AB hydrolase-1" evidence="2">
    <location>
        <begin position="187"/>
        <end position="417"/>
    </location>
</feature>
<dbReference type="InterPro" id="IPR000073">
    <property type="entry name" value="AB_hydrolase_1"/>
</dbReference>
<dbReference type="CDD" id="cd07821">
    <property type="entry name" value="PYR_PYL_RCAR_like"/>
    <property type="match status" value="1"/>
</dbReference>
<comment type="caution">
    <text evidence="3">The sequence shown here is derived from an EMBL/GenBank/DDBJ whole genome shotgun (WGS) entry which is preliminary data.</text>
</comment>
<dbReference type="PANTHER" id="PTHR43798:SF31">
    <property type="entry name" value="AB HYDROLASE SUPERFAMILY PROTEIN YCLE"/>
    <property type="match status" value="1"/>
</dbReference>
<dbReference type="Proteomes" id="UP001431963">
    <property type="component" value="Unassembled WGS sequence"/>
</dbReference>
<proteinExistence type="predicted"/>
<dbReference type="InterPro" id="IPR050266">
    <property type="entry name" value="AB_hydrolase_sf"/>
</dbReference>
<accession>A0ABU8BZF5</accession>
<dbReference type="GO" id="GO:0016787">
    <property type="term" value="F:hydrolase activity"/>
    <property type="evidence" value="ECO:0007669"/>
    <property type="project" value="UniProtKB-KW"/>
</dbReference>
<dbReference type="RefSeq" id="WP_335425114.1">
    <property type="nucleotide sequence ID" value="NZ_JBALHR010000016.1"/>
</dbReference>